<name>A0A0N4VTA7_HAEPC</name>
<dbReference type="Pfam" id="PF00069">
    <property type="entry name" value="Pkinase"/>
    <property type="match status" value="1"/>
</dbReference>
<proteinExistence type="predicted"/>
<dbReference type="Proteomes" id="UP000268014">
    <property type="component" value="Unassembled WGS sequence"/>
</dbReference>
<feature type="domain" description="Protein kinase" evidence="1">
    <location>
        <begin position="498"/>
        <end position="809"/>
    </location>
</feature>
<protein>
    <submittedName>
        <fullName evidence="4">Protein kinase domain-containing protein</fullName>
    </submittedName>
</protein>
<dbReference type="EMBL" id="UZAF01000380">
    <property type="protein sequence ID" value="VDO05640.1"/>
    <property type="molecule type" value="Genomic_DNA"/>
</dbReference>
<dbReference type="PROSITE" id="PS50011">
    <property type="entry name" value="PROTEIN_KINASE_DOM"/>
    <property type="match status" value="1"/>
</dbReference>
<evidence type="ECO:0000313" key="3">
    <source>
        <dbReference type="Proteomes" id="UP000268014"/>
    </source>
</evidence>
<dbReference type="OrthoDB" id="4177236at2759"/>
<dbReference type="GO" id="GO:0004672">
    <property type="term" value="F:protein kinase activity"/>
    <property type="evidence" value="ECO:0007669"/>
    <property type="project" value="InterPro"/>
</dbReference>
<dbReference type="InterPro" id="IPR036465">
    <property type="entry name" value="vWFA_dom_sf"/>
</dbReference>
<evidence type="ECO:0000259" key="1">
    <source>
        <dbReference type="PROSITE" id="PS50011"/>
    </source>
</evidence>
<dbReference type="WBParaSite" id="HPLM_0000052401-mRNA-1">
    <property type="protein sequence ID" value="HPLM_0000052401-mRNA-1"/>
    <property type="gene ID" value="HPLM_0000052401"/>
</dbReference>
<accession>A0A0N4VTA7</accession>
<dbReference type="SUPFAM" id="SSF53300">
    <property type="entry name" value="vWA-like"/>
    <property type="match status" value="1"/>
</dbReference>
<dbReference type="STRING" id="6290.A0A0N4VTA7"/>
<dbReference type="InterPro" id="IPR011009">
    <property type="entry name" value="Kinase-like_dom_sf"/>
</dbReference>
<dbReference type="GO" id="GO:0005524">
    <property type="term" value="F:ATP binding"/>
    <property type="evidence" value="ECO:0007669"/>
    <property type="project" value="InterPro"/>
</dbReference>
<evidence type="ECO:0000313" key="2">
    <source>
        <dbReference type="EMBL" id="VDO05640.1"/>
    </source>
</evidence>
<dbReference type="AlphaFoldDB" id="A0A0N4VTA7"/>
<dbReference type="SUPFAM" id="SSF56112">
    <property type="entry name" value="Protein kinase-like (PK-like)"/>
    <property type="match status" value="1"/>
</dbReference>
<reference evidence="2 3" key="2">
    <citation type="submission" date="2018-11" db="EMBL/GenBank/DDBJ databases">
        <authorList>
            <consortium name="Pathogen Informatics"/>
        </authorList>
    </citation>
    <scope>NUCLEOTIDE SEQUENCE [LARGE SCALE GENOMIC DNA]</scope>
    <source>
        <strain evidence="2 3">MHpl1</strain>
    </source>
</reference>
<dbReference type="Gene3D" id="3.40.50.410">
    <property type="entry name" value="von Willebrand factor, type A domain"/>
    <property type="match status" value="1"/>
</dbReference>
<organism evidence="4">
    <name type="scientific">Haemonchus placei</name>
    <name type="common">Barber's pole worm</name>
    <dbReference type="NCBI Taxonomy" id="6290"/>
    <lineage>
        <taxon>Eukaryota</taxon>
        <taxon>Metazoa</taxon>
        <taxon>Ecdysozoa</taxon>
        <taxon>Nematoda</taxon>
        <taxon>Chromadorea</taxon>
        <taxon>Rhabditida</taxon>
        <taxon>Rhabditina</taxon>
        <taxon>Rhabditomorpha</taxon>
        <taxon>Strongyloidea</taxon>
        <taxon>Trichostrongylidae</taxon>
        <taxon>Haemonchus</taxon>
    </lineage>
</organism>
<reference evidence="4" key="1">
    <citation type="submission" date="2017-02" db="UniProtKB">
        <authorList>
            <consortium name="WormBaseParasite"/>
        </authorList>
    </citation>
    <scope>IDENTIFICATION</scope>
</reference>
<gene>
    <name evidence="2" type="ORF">HPLM_LOCUS525</name>
</gene>
<dbReference type="InterPro" id="IPR000719">
    <property type="entry name" value="Prot_kinase_dom"/>
</dbReference>
<evidence type="ECO:0000313" key="4">
    <source>
        <dbReference type="WBParaSite" id="HPLM_0000052401-mRNA-1"/>
    </source>
</evidence>
<sequence>MEKKHSKQFSSANPGVVLFVLDQSGSMKETYPEGGSKAAFLHKVVNRTINEMINANMDGETVKDRAIVSLFGCGGKGATEIRTDKLSGFANNPLRIESATQKVSDGNGGLVEVSTQNPVFFEAQAGGPTPLGSTLEVVKPVVAAFMDKYPDSPAPVIIIVSDGLPYAEGVDEEAKAISVAREIMDLQGNDGSPLIFNCHIGNGANKCSFPSSEDDLHDEQARFLYKISSEVPDSYKEAAAKLELELPDNCRGMILVDKAVEQTCDEDGALEDCRKEWLSQVTRRVSRPEVKWFTANAFLRQEPALSTLVTLAFDEENMCWTASAIGDSFLFFVPRGREDDMEHWTKLSSKPEPVVFDNFPDYLSSRGGGKGEARHTAGLIEPGTFYLMTDALSEWVFENRGDALRLIQTDWTGQNGFRDSVNRLRHSGVLHDDDSSVLIINVEDDGIGDICYGKNMQNGKSKISCPKTMPSRTEIVTAISNDVCLKAEELRGGSVIKRGSLVVQFAGGFTNVFPFIKKDGRKVAVRCWCADIDSAKERCSHVAEYLKDDTSGYFVDFQYVPDAILVAGALHPVVIMEWVEGSTLKKYIDEQGPSKRLFLDLAEKFRRMVEYLHSKNISHGDLQHGNIMIKPDGSLTLIDYDSMYVDSLKGMTDAVKGLPGYQHPARTKNRLLTPKSDYFSELVIYLSLNIFAEDPSLWKDYVDTEDLLFSKEDFDHFRQSDLFKVYGSCSNQRIRSLMKKMEEALSVADIEGLLPLEAVLDNKTGTVPDASVNVSGIISKLDSFKPATAPHSMTFPDAGGIIANLNTLMEAIELNKQIPAIDINKIISKLQI</sequence>
<keyword evidence="3" id="KW-1185">Reference proteome</keyword>
<dbReference type="Gene3D" id="1.10.510.10">
    <property type="entry name" value="Transferase(Phosphotransferase) domain 1"/>
    <property type="match status" value="1"/>
</dbReference>